<dbReference type="InterPro" id="IPR001789">
    <property type="entry name" value="Sig_transdc_resp-reg_receiver"/>
</dbReference>
<dbReference type="Pfam" id="PF02518">
    <property type="entry name" value="HATPase_c"/>
    <property type="match status" value="1"/>
</dbReference>
<dbReference type="InterPro" id="IPR036097">
    <property type="entry name" value="HisK_dim/P_sf"/>
</dbReference>
<dbReference type="RefSeq" id="XP_002508808.1">
    <property type="nucleotide sequence ID" value="XM_002508762.1"/>
</dbReference>
<dbReference type="OrthoDB" id="21225at2759"/>
<dbReference type="STRING" id="296587.C1FHA4"/>
<dbReference type="CDD" id="cd00130">
    <property type="entry name" value="PAS"/>
    <property type="match status" value="1"/>
</dbReference>
<evidence type="ECO:0000259" key="7">
    <source>
        <dbReference type="PROSITE" id="PS50110"/>
    </source>
</evidence>
<evidence type="ECO:0000313" key="10">
    <source>
        <dbReference type="EMBL" id="ACO70066.1"/>
    </source>
</evidence>
<evidence type="ECO:0000256" key="4">
    <source>
        <dbReference type="PROSITE-ProRule" id="PRU00169"/>
    </source>
</evidence>
<dbReference type="EMBL" id="CP001576">
    <property type="protein sequence ID" value="ACO70066.1"/>
    <property type="molecule type" value="Genomic_DNA"/>
</dbReference>
<dbReference type="Gene3D" id="3.30.450.20">
    <property type="entry name" value="PAS domain"/>
    <property type="match status" value="1"/>
</dbReference>
<dbReference type="InterPro" id="IPR004358">
    <property type="entry name" value="Sig_transdc_His_kin-like_C"/>
</dbReference>
<feature type="compositionally biased region" description="Low complexity" evidence="5">
    <location>
        <begin position="23"/>
        <end position="36"/>
    </location>
</feature>
<dbReference type="Gene3D" id="3.30.565.10">
    <property type="entry name" value="Histidine kinase-like ATPase, C-terminal domain"/>
    <property type="match status" value="1"/>
</dbReference>
<dbReference type="PANTHER" id="PTHR45339">
    <property type="entry name" value="HYBRID SIGNAL TRANSDUCTION HISTIDINE KINASE J"/>
    <property type="match status" value="1"/>
</dbReference>
<keyword evidence="1" id="KW-0157">Chromophore</keyword>
<feature type="region of interest" description="Disordered" evidence="5">
    <location>
        <begin position="925"/>
        <end position="954"/>
    </location>
</feature>
<evidence type="ECO:0008006" key="12">
    <source>
        <dbReference type="Google" id="ProtNLM"/>
    </source>
</evidence>
<dbReference type="InterPro" id="IPR000700">
    <property type="entry name" value="PAS-assoc_C"/>
</dbReference>
<dbReference type="Proteomes" id="UP000002009">
    <property type="component" value="Chromosome 10"/>
</dbReference>
<dbReference type="eggNOG" id="KOG0519">
    <property type="taxonomic scope" value="Eukaryota"/>
</dbReference>
<dbReference type="GO" id="GO:0009881">
    <property type="term" value="F:photoreceptor activity"/>
    <property type="evidence" value="ECO:0007669"/>
    <property type="project" value="UniProtKB-KW"/>
</dbReference>
<name>C1FHA4_MICCC</name>
<keyword evidence="1" id="KW-0600">Photoreceptor protein</keyword>
<evidence type="ECO:0000313" key="11">
    <source>
        <dbReference type="Proteomes" id="UP000002009"/>
    </source>
</evidence>
<dbReference type="PRINTS" id="PR00344">
    <property type="entry name" value="BCTRLSENSOR"/>
</dbReference>
<feature type="modified residue" description="4-aspartylphosphate" evidence="4">
    <location>
        <position position="1016"/>
    </location>
</feature>
<keyword evidence="1" id="KW-0675">Receptor</keyword>
<dbReference type="InterPro" id="IPR005467">
    <property type="entry name" value="His_kinase_dom"/>
</dbReference>
<evidence type="ECO:0000256" key="2">
    <source>
        <dbReference type="ARBA" id="ARBA00022553"/>
    </source>
</evidence>
<feature type="compositionally biased region" description="Low complexity" evidence="5">
    <location>
        <begin position="936"/>
        <end position="945"/>
    </location>
</feature>
<feature type="region of interest" description="Disordered" evidence="5">
    <location>
        <begin position="1"/>
        <end position="46"/>
    </location>
</feature>
<dbReference type="Pfam" id="PF00072">
    <property type="entry name" value="Response_reg"/>
    <property type="match status" value="1"/>
</dbReference>
<dbReference type="GO" id="GO:0009637">
    <property type="term" value="P:response to blue light"/>
    <property type="evidence" value="ECO:0007669"/>
    <property type="project" value="UniProtKB-ARBA"/>
</dbReference>
<proteinExistence type="predicted"/>
<dbReference type="AlphaFoldDB" id="C1FHA4"/>
<dbReference type="InterPro" id="IPR035965">
    <property type="entry name" value="PAS-like_dom_sf"/>
</dbReference>
<dbReference type="Gene3D" id="1.10.287.130">
    <property type="match status" value="1"/>
</dbReference>
<dbReference type="FunCoup" id="C1FHA4">
    <property type="interactions" value="229"/>
</dbReference>
<dbReference type="GO" id="GO:0000155">
    <property type="term" value="F:phosphorelay sensor kinase activity"/>
    <property type="evidence" value="ECO:0007669"/>
    <property type="project" value="InterPro"/>
</dbReference>
<accession>C1FHA4</accession>
<dbReference type="PROSITE" id="PS50110">
    <property type="entry name" value="RESPONSE_REGULATORY"/>
    <property type="match status" value="1"/>
</dbReference>
<dbReference type="SMART" id="SM00387">
    <property type="entry name" value="HATPase_c"/>
    <property type="match status" value="1"/>
</dbReference>
<dbReference type="Pfam" id="PF00512">
    <property type="entry name" value="HisKA"/>
    <property type="match status" value="1"/>
</dbReference>
<feature type="domain" description="Histidine kinase" evidence="6">
    <location>
        <begin position="353"/>
        <end position="652"/>
    </location>
</feature>
<feature type="compositionally biased region" description="Basic and acidic residues" evidence="5">
    <location>
        <begin position="511"/>
        <end position="550"/>
    </location>
</feature>
<dbReference type="CDD" id="cd00082">
    <property type="entry name" value="HisKA"/>
    <property type="match status" value="1"/>
</dbReference>
<keyword evidence="3" id="KW-0716">Sensory transduction</keyword>
<feature type="domain" description="PAS" evidence="8">
    <location>
        <begin position="211"/>
        <end position="277"/>
    </location>
</feature>
<dbReference type="InterPro" id="IPR000014">
    <property type="entry name" value="PAS"/>
</dbReference>
<evidence type="ECO:0000256" key="3">
    <source>
        <dbReference type="ARBA" id="ARBA00022606"/>
    </source>
</evidence>
<gene>
    <name evidence="10" type="ORF">MICPUN_102756</name>
</gene>
<dbReference type="Gene3D" id="3.40.50.2300">
    <property type="match status" value="1"/>
</dbReference>
<dbReference type="SMART" id="SM00448">
    <property type="entry name" value="REC"/>
    <property type="match status" value="1"/>
</dbReference>
<evidence type="ECO:0000259" key="9">
    <source>
        <dbReference type="PROSITE" id="PS50113"/>
    </source>
</evidence>
<dbReference type="OMA" id="CHEVRES"/>
<dbReference type="PROSITE" id="PS50112">
    <property type="entry name" value="PAS"/>
    <property type="match status" value="1"/>
</dbReference>
<feature type="compositionally biased region" description="Basic and acidic residues" evidence="5">
    <location>
        <begin position="7"/>
        <end position="16"/>
    </location>
</feature>
<feature type="region of interest" description="Disordered" evidence="5">
    <location>
        <begin position="869"/>
        <end position="888"/>
    </location>
</feature>
<dbReference type="PANTHER" id="PTHR45339:SF5">
    <property type="entry name" value="HISTIDINE KINASE"/>
    <property type="match status" value="1"/>
</dbReference>
<dbReference type="SMART" id="SM00086">
    <property type="entry name" value="PAC"/>
    <property type="match status" value="1"/>
</dbReference>
<evidence type="ECO:0000256" key="5">
    <source>
        <dbReference type="SAM" id="MobiDB-lite"/>
    </source>
</evidence>
<dbReference type="PROSITE" id="PS50109">
    <property type="entry name" value="HIS_KIN"/>
    <property type="match status" value="1"/>
</dbReference>
<reference evidence="10 11" key="1">
    <citation type="journal article" date="2009" name="Science">
        <title>Green evolution and dynamic adaptations revealed by genomes of the marine picoeukaryotes Micromonas.</title>
        <authorList>
            <person name="Worden A.Z."/>
            <person name="Lee J.H."/>
            <person name="Mock T."/>
            <person name="Rouze P."/>
            <person name="Simmons M.P."/>
            <person name="Aerts A.L."/>
            <person name="Allen A.E."/>
            <person name="Cuvelier M.L."/>
            <person name="Derelle E."/>
            <person name="Everett M.V."/>
            <person name="Foulon E."/>
            <person name="Grimwood J."/>
            <person name="Gundlach H."/>
            <person name="Henrissat B."/>
            <person name="Napoli C."/>
            <person name="McDonald S.M."/>
            <person name="Parker M.S."/>
            <person name="Rombauts S."/>
            <person name="Salamov A."/>
            <person name="Von Dassow P."/>
            <person name="Badger J.H."/>
            <person name="Coutinho P.M."/>
            <person name="Demir E."/>
            <person name="Dubchak I."/>
            <person name="Gentemann C."/>
            <person name="Eikrem W."/>
            <person name="Gready J.E."/>
            <person name="John U."/>
            <person name="Lanier W."/>
            <person name="Lindquist E.A."/>
            <person name="Lucas S."/>
            <person name="Mayer K.F."/>
            <person name="Moreau H."/>
            <person name="Not F."/>
            <person name="Otillar R."/>
            <person name="Panaud O."/>
            <person name="Pangilinan J."/>
            <person name="Paulsen I."/>
            <person name="Piegu B."/>
            <person name="Poliakov A."/>
            <person name="Robbens S."/>
            <person name="Schmutz J."/>
            <person name="Toulza E."/>
            <person name="Wyss T."/>
            <person name="Zelensky A."/>
            <person name="Zhou K."/>
            <person name="Armbrust E.V."/>
            <person name="Bhattacharya D."/>
            <person name="Goodenough U.W."/>
            <person name="Van de Peer Y."/>
            <person name="Grigoriev I.V."/>
        </authorList>
    </citation>
    <scope>NUCLEOTIDE SEQUENCE [LARGE SCALE GENOMIC DNA]</scope>
    <source>
        <strain evidence="11">RCC299 / NOUM17</strain>
    </source>
</reference>
<dbReference type="KEGG" id="mis:MICPUN_102756"/>
<evidence type="ECO:0000259" key="6">
    <source>
        <dbReference type="PROSITE" id="PS50109"/>
    </source>
</evidence>
<dbReference type="NCBIfam" id="TIGR00229">
    <property type="entry name" value="sensory_box"/>
    <property type="match status" value="1"/>
</dbReference>
<dbReference type="SUPFAM" id="SSF55874">
    <property type="entry name" value="ATPase domain of HSP90 chaperone/DNA topoisomerase II/histidine kinase"/>
    <property type="match status" value="1"/>
</dbReference>
<dbReference type="InterPro" id="IPR001610">
    <property type="entry name" value="PAC"/>
</dbReference>
<dbReference type="InParanoid" id="C1FHA4"/>
<dbReference type="CDD" id="cd17546">
    <property type="entry name" value="REC_hyHK_CKI1_RcsC-like"/>
    <property type="match status" value="1"/>
</dbReference>
<dbReference type="SUPFAM" id="SSF55785">
    <property type="entry name" value="PYP-like sensor domain (PAS domain)"/>
    <property type="match status" value="1"/>
</dbReference>
<keyword evidence="11" id="KW-1185">Reference proteome</keyword>
<evidence type="ECO:0000259" key="8">
    <source>
        <dbReference type="PROSITE" id="PS50112"/>
    </source>
</evidence>
<dbReference type="GeneID" id="8246806"/>
<organism evidence="10 11">
    <name type="scientific">Micromonas commoda (strain RCC299 / NOUM17 / CCMP2709)</name>
    <name type="common">Picoplanktonic green alga</name>
    <dbReference type="NCBI Taxonomy" id="296587"/>
    <lineage>
        <taxon>Eukaryota</taxon>
        <taxon>Viridiplantae</taxon>
        <taxon>Chlorophyta</taxon>
        <taxon>Mamiellophyceae</taxon>
        <taxon>Mamiellales</taxon>
        <taxon>Mamiellaceae</taxon>
        <taxon>Micromonas</taxon>
    </lineage>
</organism>
<feature type="domain" description="Response regulatory" evidence="7">
    <location>
        <begin position="961"/>
        <end position="1083"/>
    </location>
</feature>
<feature type="region of interest" description="Disordered" evidence="5">
    <location>
        <begin position="659"/>
        <end position="682"/>
    </location>
</feature>
<evidence type="ECO:0000256" key="1">
    <source>
        <dbReference type="ARBA" id="ARBA00022543"/>
    </source>
</evidence>
<dbReference type="InterPro" id="IPR036890">
    <property type="entry name" value="HATPase_C_sf"/>
</dbReference>
<dbReference type="PROSITE" id="PS50113">
    <property type="entry name" value="PAC"/>
    <property type="match status" value="1"/>
</dbReference>
<dbReference type="InterPro" id="IPR011006">
    <property type="entry name" value="CheY-like_superfamily"/>
</dbReference>
<protein>
    <recommendedName>
        <fullName evidence="12">LOV domain-containing protein</fullName>
    </recommendedName>
</protein>
<feature type="domain" description="PAC" evidence="9">
    <location>
        <begin position="280"/>
        <end position="332"/>
    </location>
</feature>
<dbReference type="Pfam" id="PF13426">
    <property type="entry name" value="PAS_9"/>
    <property type="match status" value="1"/>
</dbReference>
<sequence>MGNAPKGGEDTEDMRGAKRLRATEPAPDEAPAATSPKVDSSAPVDSDVHAAVVAELDSMRKREDRLQMSLKMLQQHLSEERARVAELHSRLIGRSIQTDAPPCEHANSAAVLAKAEAAKAGEAEAAKAAGCPFHQGGAAMQTRDHKFAEFQAKFRATSESVVAEVDEHITEQIQQRRNSIRRSSSQLSLQARLEGFKDEPPMALASLKELAMDSVQEGVTIADFSLPDQPLVYANHGFELITGYSIEETVGHNCRFLQGPGTEPEKVEHIRRCINAGLPCTVQLKNYRKNGEEFVNYLSLTPIRTARGRVTHYVGIQSDVTELINTRTAELDALKKATIATAATEAKSKFLAHMSHEIRTPLNGLIAVGQLLEDTNLNRVQRDYVTTIRSSGETLQALISDILDFSRVEADKLVLRHEPFHPQAVIATVMEIVGLHSSRLKLNVGYHVDEGVPESVMGDAMRVQQVLLNTLNNAIKFTEKGDIMIRLYLRKRSDAEAEYQRAMETANNAVEEEKSAGTEQMHQAREWREEQTKRGMQEQQRRLKSVDWLRRSSTSPADDDEPGPASDASDGDDWVLHFYVKDTGIGLNSSNIDSIFKSFQQVDLSPTRKYDGTGLGLAISQRLCEAMGGRMWAESPGLGMGSIFHFCVKCVSLPGANERGGTPALPQVPGGARANPEDAEREAEARRRVRASGADTAKVMSLVRTPSQMTFDAICEGRNLRVLLYDESRMVRQTLAAAMERWGIFVHSCATADDIVSALDGGAEVGGLGRTAGQYDIVVAEKNVAFTKAIRRWAESHGKLKATDEVGGSKATNSDSGGAGFHCPNFVLMTWPNYGSSSDDLNDIGSWGEIGSLEHKLRRKSLNSIDSLARRSDGSVGAQESEEADEDVEEFLSLRNTELLPKPVQHARLQKLLANIAHDIFNPGDTSARKSDVMRPSASSAPVSDSSKDPEVKPKLPKKMRILLAEDHLINMKVACAVLAKCGHKDITIAKDGVEVIEKLALLPSGLDSFDIVLMDLHMPRMGGLECVKQLRSLYPQSKVPIVAVTADAVEESRDKCLKNGFNSWISKPFRIEQLEGLLDEFVPGSSVGTRGRANGA</sequence>
<dbReference type="SUPFAM" id="SSF52172">
    <property type="entry name" value="CheY-like"/>
    <property type="match status" value="1"/>
</dbReference>
<dbReference type="InterPro" id="IPR003594">
    <property type="entry name" value="HATPase_dom"/>
</dbReference>
<feature type="region of interest" description="Disordered" evidence="5">
    <location>
        <begin position="506"/>
        <end position="569"/>
    </location>
</feature>
<keyword evidence="2 4" id="KW-0597">Phosphoprotein</keyword>
<dbReference type="SMART" id="SM00388">
    <property type="entry name" value="HisKA"/>
    <property type="match status" value="1"/>
</dbReference>
<dbReference type="InterPro" id="IPR003661">
    <property type="entry name" value="HisK_dim/P_dom"/>
</dbReference>
<dbReference type="SUPFAM" id="SSF47384">
    <property type="entry name" value="Homodimeric domain of signal transducing histidine kinase"/>
    <property type="match status" value="1"/>
</dbReference>